<evidence type="ECO:0000256" key="1">
    <source>
        <dbReference type="ARBA" id="ARBA00004123"/>
    </source>
</evidence>
<evidence type="ECO:0000259" key="5">
    <source>
        <dbReference type="PROSITE" id="PS50071"/>
    </source>
</evidence>
<name>A0AAN7KJA9_9MYRT</name>
<sequence length="527" mass="58900">MIMEEIHDTKETHSGEGKESAEKNQKRRLKTPDQVKALEKFYSDNKYPSEEKKTEIAEQVGLTEKQVSGWFCHRRLKEKRVNEESAANGRQDHSSGIIQDIGSGLRQDSCGSTKQGDQWHADPREVESRGFRQQTAAAFVTDEPRNKYAGNLGSVNDASSGSSSHSQEQFYYAGANLKSVNTPNYLIQNGINAANDTRNIFSAGGYKPSGYLKVKRNTENGAITAVKRQLGRNYIEDGPLLSIEFDSLPPGAFESTMRDASPGSYYAGNPTYTPDNDGMRRSTSVINRGIPDPMIKSRISSKGASFSRTNSHNFEDIQLDPDFKQKLSPFSPPVQFSCLDPSSNMLEDSGDQHSRKVNSSILSKDKEEMGASVYNQYNEPVTNGAPRRRRLHEPASINPKNAPGSLKSRITSKKIKEQIIAEKDKEYLEDKIASNYTDTVKVKMRHVREIPVRFCYSLLSDYYPLPSQNIWMAVYLFTFLEDGETGQNSNPSARFPSWSISADEIALLGKLDKFCAVLTSVSCKSIW</sequence>
<keyword evidence="7" id="KW-1185">Reference proteome</keyword>
<dbReference type="Gene3D" id="1.10.10.60">
    <property type="entry name" value="Homeodomain-like"/>
    <property type="match status" value="1"/>
</dbReference>
<protein>
    <recommendedName>
        <fullName evidence="5">Homeobox domain-containing protein</fullName>
    </recommendedName>
</protein>
<dbReference type="Pfam" id="PF00046">
    <property type="entry name" value="Homeodomain"/>
    <property type="match status" value="1"/>
</dbReference>
<reference evidence="6 7" key="1">
    <citation type="journal article" date="2023" name="Hortic Res">
        <title>Pangenome of water caltrop reveals structural variations and asymmetric subgenome divergence after allopolyploidization.</title>
        <authorList>
            <person name="Zhang X."/>
            <person name="Chen Y."/>
            <person name="Wang L."/>
            <person name="Yuan Y."/>
            <person name="Fang M."/>
            <person name="Shi L."/>
            <person name="Lu R."/>
            <person name="Comes H.P."/>
            <person name="Ma Y."/>
            <person name="Chen Y."/>
            <person name="Huang G."/>
            <person name="Zhou Y."/>
            <person name="Zheng Z."/>
            <person name="Qiu Y."/>
        </authorList>
    </citation>
    <scope>NUCLEOTIDE SEQUENCE [LARGE SCALE GENOMIC DNA]</scope>
    <source>
        <tissue evidence="6">Roots</tissue>
    </source>
</reference>
<dbReference type="GO" id="GO:0005634">
    <property type="term" value="C:nucleus"/>
    <property type="evidence" value="ECO:0007669"/>
    <property type="project" value="UniProtKB-SubCell"/>
</dbReference>
<dbReference type="InterPro" id="IPR009057">
    <property type="entry name" value="Homeodomain-like_sf"/>
</dbReference>
<organism evidence="6 7">
    <name type="scientific">Trapa incisa</name>
    <dbReference type="NCBI Taxonomy" id="236973"/>
    <lineage>
        <taxon>Eukaryota</taxon>
        <taxon>Viridiplantae</taxon>
        <taxon>Streptophyta</taxon>
        <taxon>Embryophyta</taxon>
        <taxon>Tracheophyta</taxon>
        <taxon>Spermatophyta</taxon>
        <taxon>Magnoliopsida</taxon>
        <taxon>eudicotyledons</taxon>
        <taxon>Gunneridae</taxon>
        <taxon>Pentapetalae</taxon>
        <taxon>rosids</taxon>
        <taxon>malvids</taxon>
        <taxon>Myrtales</taxon>
        <taxon>Lythraceae</taxon>
        <taxon>Trapa</taxon>
    </lineage>
</organism>
<keyword evidence="2 3" id="KW-0539">Nucleus</keyword>
<comment type="subcellular location">
    <subcellularLocation>
        <location evidence="1 2 3">Nucleus</location>
    </subcellularLocation>
</comment>
<keyword evidence="2 3" id="KW-0238">DNA-binding</keyword>
<feature type="domain" description="Homeobox" evidence="5">
    <location>
        <begin position="21"/>
        <end position="81"/>
    </location>
</feature>
<feature type="region of interest" description="Disordered" evidence="4">
    <location>
        <begin position="287"/>
        <end position="309"/>
    </location>
</feature>
<evidence type="ECO:0000256" key="2">
    <source>
        <dbReference type="PROSITE-ProRule" id="PRU00108"/>
    </source>
</evidence>
<feature type="DNA-binding region" description="Homeobox" evidence="2">
    <location>
        <begin position="23"/>
        <end position="82"/>
    </location>
</feature>
<feature type="region of interest" description="Disordered" evidence="4">
    <location>
        <begin position="80"/>
        <end position="165"/>
    </location>
</feature>
<feature type="region of interest" description="Disordered" evidence="4">
    <location>
        <begin position="377"/>
        <end position="408"/>
    </location>
</feature>
<dbReference type="PANTHER" id="PTHR47713">
    <property type="entry name" value="HOMEODOMAIN-LIKE SUPERFAMILY PROTEIN"/>
    <property type="match status" value="1"/>
</dbReference>
<proteinExistence type="predicted"/>
<dbReference type="CDD" id="cd00086">
    <property type="entry name" value="homeodomain"/>
    <property type="match status" value="1"/>
</dbReference>
<dbReference type="EMBL" id="JAXIOK010000008">
    <property type="protein sequence ID" value="KAK4764377.1"/>
    <property type="molecule type" value="Genomic_DNA"/>
</dbReference>
<dbReference type="InterPro" id="IPR001356">
    <property type="entry name" value="HD"/>
</dbReference>
<dbReference type="Proteomes" id="UP001345219">
    <property type="component" value="Chromosome 11"/>
</dbReference>
<accession>A0AAN7KJA9</accession>
<keyword evidence="2 3" id="KW-0371">Homeobox</keyword>
<dbReference type="GO" id="GO:0003677">
    <property type="term" value="F:DNA binding"/>
    <property type="evidence" value="ECO:0007669"/>
    <property type="project" value="UniProtKB-UniRule"/>
</dbReference>
<dbReference type="SUPFAM" id="SSF46689">
    <property type="entry name" value="Homeodomain-like"/>
    <property type="match status" value="1"/>
</dbReference>
<feature type="region of interest" description="Disordered" evidence="4">
    <location>
        <begin position="1"/>
        <end position="34"/>
    </location>
</feature>
<evidence type="ECO:0000313" key="7">
    <source>
        <dbReference type="Proteomes" id="UP001345219"/>
    </source>
</evidence>
<dbReference type="PANTHER" id="PTHR47713:SF2">
    <property type="entry name" value="HOMEODOMAIN-LIKE SUPERFAMILY PROTEIN"/>
    <property type="match status" value="1"/>
</dbReference>
<gene>
    <name evidence="6" type="ORF">SAY87_013815</name>
</gene>
<feature type="compositionally biased region" description="Polar residues" evidence="4">
    <location>
        <begin position="298"/>
        <end position="309"/>
    </location>
</feature>
<evidence type="ECO:0000313" key="6">
    <source>
        <dbReference type="EMBL" id="KAK4764377.1"/>
    </source>
</evidence>
<dbReference type="SMART" id="SM00389">
    <property type="entry name" value="HOX"/>
    <property type="match status" value="1"/>
</dbReference>
<evidence type="ECO:0000256" key="3">
    <source>
        <dbReference type="RuleBase" id="RU000682"/>
    </source>
</evidence>
<comment type="caution">
    <text evidence="6">The sequence shown here is derived from an EMBL/GenBank/DDBJ whole genome shotgun (WGS) entry which is preliminary data.</text>
</comment>
<dbReference type="AlphaFoldDB" id="A0AAN7KJA9"/>
<dbReference type="PROSITE" id="PS50071">
    <property type="entry name" value="HOMEOBOX_2"/>
    <property type="match status" value="1"/>
</dbReference>
<evidence type="ECO:0000256" key="4">
    <source>
        <dbReference type="SAM" id="MobiDB-lite"/>
    </source>
</evidence>
<feature type="compositionally biased region" description="Basic and acidic residues" evidence="4">
    <location>
        <begin position="117"/>
        <end position="130"/>
    </location>
</feature>